<evidence type="ECO:0000313" key="3">
    <source>
        <dbReference type="EMBL" id="GII76580.1"/>
    </source>
</evidence>
<dbReference type="Gene3D" id="3.90.1720.10">
    <property type="entry name" value="endopeptidase domain like (from Nostoc punctiforme)"/>
    <property type="match status" value="1"/>
</dbReference>
<dbReference type="Proteomes" id="UP000655287">
    <property type="component" value="Unassembled WGS sequence"/>
</dbReference>
<dbReference type="AlphaFoldDB" id="A0A919R3S2"/>
<dbReference type="Pfam" id="PF05257">
    <property type="entry name" value="CHAP"/>
    <property type="match status" value="1"/>
</dbReference>
<gene>
    <name evidence="3" type="ORF">Sru01_15620</name>
</gene>
<dbReference type="InterPro" id="IPR038765">
    <property type="entry name" value="Papain-like_cys_pep_sf"/>
</dbReference>
<keyword evidence="4" id="KW-1185">Reference proteome</keyword>
<keyword evidence="1" id="KW-1133">Transmembrane helix</keyword>
<proteinExistence type="predicted"/>
<comment type="caution">
    <text evidence="3">The sequence shown here is derived from an EMBL/GenBank/DDBJ whole genome shotgun (WGS) entry which is preliminary data.</text>
</comment>
<feature type="transmembrane region" description="Helical" evidence="1">
    <location>
        <begin position="193"/>
        <end position="215"/>
    </location>
</feature>
<dbReference type="RefSeq" id="WP_203983210.1">
    <property type="nucleotide sequence ID" value="NZ_BOOU01000024.1"/>
</dbReference>
<organism evidence="3 4">
    <name type="scientific">Sphaerisporangium rufum</name>
    <dbReference type="NCBI Taxonomy" id="1381558"/>
    <lineage>
        <taxon>Bacteria</taxon>
        <taxon>Bacillati</taxon>
        <taxon>Actinomycetota</taxon>
        <taxon>Actinomycetes</taxon>
        <taxon>Streptosporangiales</taxon>
        <taxon>Streptosporangiaceae</taxon>
        <taxon>Sphaerisporangium</taxon>
    </lineage>
</organism>
<dbReference type="EMBL" id="BOOU01000024">
    <property type="protein sequence ID" value="GII76580.1"/>
    <property type="molecule type" value="Genomic_DNA"/>
</dbReference>
<evidence type="ECO:0000256" key="1">
    <source>
        <dbReference type="SAM" id="Phobius"/>
    </source>
</evidence>
<dbReference type="InterPro" id="IPR007921">
    <property type="entry name" value="CHAP_dom"/>
</dbReference>
<keyword evidence="1" id="KW-0812">Transmembrane</keyword>
<accession>A0A919R3S2</accession>
<evidence type="ECO:0000313" key="4">
    <source>
        <dbReference type="Proteomes" id="UP000655287"/>
    </source>
</evidence>
<keyword evidence="1" id="KW-0472">Membrane</keyword>
<feature type="domain" description="Peptidase C51" evidence="2">
    <location>
        <begin position="42"/>
        <end position="127"/>
    </location>
</feature>
<protein>
    <recommendedName>
        <fullName evidence="2">Peptidase C51 domain-containing protein</fullName>
    </recommendedName>
</protein>
<evidence type="ECO:0000259" key="2">
    <source>
        <dbReference type="Pfam" id="PF05257"/>
    </source>
</evidence>
<name>A0A919R3S2_9ACTN</name>
<sequence>MVDQVAEDLLGAIRAELGYKEKADQLTKFGEWYARSVGDPKYKKAPWCDMFISWAADRAGVTDYVGSFAWTPSHARWFERQGAWSDTPEPGALVFYDWSGSKDIRKIDHVGVVERVEGARLHTIEANVDGKWLKRKVRDEDKVVGYGLPRKVQENQAAATSLAAAGGDGARGAAAGAMAAAAPVGGALGPEQILVGAASATGVTAAVLLSLLALARRRPAAGRHRRAGG</sequence>
<dbReference type="SUPFAM" id="SSF54001">
    <property type="entry name" value="Cysteine proteinases"/>
    <property type="match status" value="1"/>
</dbReference>
<reference evidence="3" key="1">
    <citation type="submission" date="2021-01" db="EMBL/GenBank/DDBJ databases">
        <title>Whole genome shotgun sequence of Sphaerisporangium rufum NBRC 109079.</title>
        <authorList>
            <person name="Komaki H."/>
            <person name="Tamura T."/>
        </authorList>
    </citation>
    <scope>NUCLEOTIDE SEQUENCE</scope>
    <source>
        <strain evidence="3">NBRC 109079</strain>
    </source>
</reference>